<gene>
    <name evidence="1" type="ORF">LTRI10_LOCUS3605</name>
</gene>
<dbReference type="NCBIfam" id="TIGR01460">
    <property type="entry name" value="HAD-SF-IIA"/>
    <property type="match status" value="1"/>
</dbReference>
<dbReference type="Pfam" id="PF13344">
    <property type="entry name" value="Hydrolase_6"/>
    <property type="match status" value="1"/>
</dbReference>
<dbReference type="PANTHER" id="PTHR14269:SF4">
    <property type="entry name" value="CAT EYE SYNDROME CRITICAL REGION PROTEIN 5"/>
    <property type="match status" value="1"/>
</dbReference>
<evidence type="ECO:0000313" key="2">
    <source>
        <dbReference type="Proteomes" id="UP001497516"/>
    </source>
</evidence>
<dbReference type="Proteomes" id="UP001497516">
    <property type="component" value="Chromosome 1"/>
</dbReference>
<sequence>MRFQYRTLAKAVRRRTASSISPPPQPPLVLPRYFAHLSSQSTEKRRPPPRRNFGIAFDIDGVIFRSESPIGGSPQALKRLYDEDSGAIWIPYVFLTNGGGFRESIRALELSTLLGINVSPLQVLQGHTPFKNLVQRLENELVVAVGKGEPAAVMSEYGFKNVVSIDEYASCFPGIDPLAPYKSWEVKQAVFVVSDSIDWSRDIQVLCDILRTGGLPGMEIGHQPQLYFAHDDLAYKAAFPSERFGLGAFRIALESIFNRIHHDPLSYTCYGKPNPFVFKNAEAVLKQLVSSCPDSGLAPNNASTAVHNFERLYMVGDNPDVDIKGARQAGYPWFSILTRTGVFKGTGNHDKFPAD</sequence>
<reference evidence="1 2" key="1">
    <citation type="submission" date="2024-04" db="EMBL/GenBank/DDBJ databases">
        <authorList>
            <person name="Fracassetti M."/>
        </authorList>
    </citation>
    <scope>NUCLEOTIDE SEQUENCE [LARGE SCALE GENOMIC DNA]</scope>
</reference>
<dbReference type="InterPro" id="IPR050324">
    <property type="entry name" value="CDP-alcohol_PTase-I"/>
</dbReference>
<dbReference type="InterPro" id="IPR006353">
    <property type="entry name" value="HAD-SF_hydro_IIA_CECR5"/>
</dbReference>
<dbReference type="NCBIfam" id="TIGR01456">
    <property type="entry name" value="CECR5"/>
    <property type="match status" value="1"/>
</dbReference>
<organism evidence="1 2">
    <name type="scientific">Linum trigynum</name>
    <dbReference type="NCBI Taxonomy" id="586398"/>
    <lineage>
        <taxon>Eukaryota</taxon>
        <taxon>Viridiplantae</taxon>
        <taxon>Streptophyta</taxon>
        <taxon>Embryophyta</taxon>
        <taxon>Tracheophyta</taxon>
        <taxon>Spermatophyta</taxon>
        <taxon>Magnoliopsida</taxon>
        <taxon>eudicotyledons</taxon>
        <taxon>Gunneridae</taxon>
        <taxon>Pentapetalae</taxon>
        <taxon>rosids</taxon>
        <taxon>fabids</taxon>
        <taxon>Malpighiales</taxon>
        <taxon>Linaceae</taxon>
        <taxon>Linum</taxon>
    </lineage>
</organism>
<dbReference type="GO" id="GO:0046474">
    <property type="term" value="P:glycerophospholipid biosynthetic process"/>
    <property type="evidence" value="ECO:0007669"/>
    <property type="project" value="TreeGrafter"/>
</dbReference>
<dbReference type="InterPro" id="IPR006357">
    <property type="entry name" value="HAD-SF_hydro_IIA"/>
</dbReference>
<dbReference type="Gene3D" id="3.40.50.1000">
    <property type="entry name" value="HAD superfamily/HAD-like"/>
    <property type="match status" value="2"/>
</dbReference>
<protein>
    <submittedName>
        <fullName evidence="1">Uncharacterized protein</fullName>
    </submittedName>
</protein>
<dbReference type="GO" id="GO:0005739">
    <property type="term" value="C:mitochondrion"/>
    <property type="evidence" value="ECO:0007669"/>
    <property type="project" value="TreeGrafter"/>
</dbReference>
<name>A0AAV2CIM2_9ROSI</name>
<dbReference type="Pfam" id="PF13242">
    <property type="entry name" value="Hydrolase_like"/>
    <property type="match status" value="1"/>
</dbReference>
<dbReference type="SUPFAM" id="SSF56784">
    <property type="entry name" value="HAD-like"/>
    <property type="match status" value="1"/>
</dbReference>
<dbReference type="EMBL" id="OZ034813">
    <property type="protein sequence ID" value="CAL1355874.1"/>
    <property type="molecule type" value="Genomic_DNA"/>
</dbReference>
<dbReference type="AlphaFoldDB" id="A0AAV2CIM2"/>
<evidence type="ECO:0000313" key="1">
    <source>
        <dbReference type="EMBL" id="CAL1355874.1"/>
    </source>
</evidence>
<dbReference type="PANTHER" id="PTHR14269">
    <property type="entry name" value="CDP-DIACYLGLYCEROL--GLYCEROL-3-PHOSPHATE 3-PHOSPHATIDYLTRANSFERASE-RELATED"/>
    <property type="match status" value="1"/>
</dbReference>
<accession>A0AAV2CIM2</accession>
<dbReference type="InterPro" id="IPR036412">
    <property type="entry name" value="HAD-like_sf"/>
</dbReference>
<proteinExistence type="predicted"/>
<keyword evidence="2" id="KW-1185">Reference proteome</keyword>
<dbReference type="InterPro" id="IPR023214">
    <property type="entry name" value="HAD_sf"/>
</dbReference>